<dbReference type="GO" id="GO:0016020">
    <property type="term" value="C:membrane"/>
    <property type="evidence" value="ECO:0007669"/>
    <property type="project" value="UniProtKB-SubCell"/>
</dbReference>
<keyword evidence="12" id="KW-1185">Reference proteome</keyword>
<dbReference type="AlphaFoldDB" id="A0AAV9AKP3"/>
<feature type="transmembrane region" description="Helical" evidence="9">
    <location>
        <begin position="296"/>
        <end position="318"/>
    </location>
</feature>
<dbReference type="EMBL" id="JAUJYN010000008">
    <property type="protein sequence ID" value="KAK1264900.1"/>
    <property type="molecule type" value="Genomic_DNA"/>
</dbReference>
<dbReference type="Gene3D" id="1.20.1740.10">
    <property type="entry name" value="Amino acid/polyamine transporter I"/>
    <property type="match status" value="1"/>
</dbReference>
<comment type="caution">
    <text evidence="11">The sequence shown here is derived from an EMBL/GenBank/DDBJ whole genome shotgun (WGS) entry which is preliminary data.</text>
</comment>
<dbReference type="InterPro" id="IPR013057">
    <property type="entry name" value="AA_transpt_TM"/>
</dbReference>
<feature type="transmembrane region" description="Helical" evidence="9">
    <location>
        <begin position="370"/>
        <end position="395"/>
    </location>
</feature>
<dbReference type="FunFam" id="1.20.1740.10:FF:000047">
    <property type="entry name" value="Amino acid transporter AVT1A"/>
    <property type="match status" value="1"/>
</dbReference>
<evidence type="ECO:0000259" key="10">
    <source>
        <dbReference type="Pfam" id="PF01490"/>
    </source>
</evidence>
<dbReference type="PANTHER" id="PTHR48017">
    <property type="entry name" value="OS05G0424000 PROTEIN-RELATED"/>
    <property type="match status" value="1"/>
</dbReference>
<evidence type="ECO:0000256" key="7">
    <source>
        <dbReference type="ARBA" id="ARBA00049662"/>
    </source>
</evidence>
<protein>
    <recommendedName>
        <fullName evidence="10">Amino acid transporter transmembrane domain-containing protein</fullName>
    </recommendedName>
</protein>
<evidence type="ECO:0000256" key="1">
    <source>
        <dbReference type="ARBA" id="ARBA00004141"/>
    </source>
</evidence>
<evidence type="ECO:0000313" key="11">
    <source>
        <dbReference type="EMBL" id="KAK1264900.1"/>
    </source>
</evidence>
<evidence type="ECO:0000256" key="2">
    <source>
        <dbReference type="ARBA" id="ARBA00022448"/>
    </source>
</evidence>
<sequence>MEADEELGPHGDVGLEMDDGDFPGDGLNGSDDDEISSSASISSSSSVTTGGDFYGTSWPQTYRQSIDMLCSVTPIDASLLASSNLNHLNGSFRSSPPHKRDQHPEIIHSSLTEPFLPAIFDTERTSTHRLPRHSSRHSSRRLSTFDSTPLRQCSSFQATFNGINVLCGVGLLSTPYAISNGGWLSLLVLIMFCLISCYTGFLLKRCLDHTPGLSTYPDIAEAAFGKIGRLAISVTLYIELYACCVQFITLVSDNLSYLYPHTQLSVGGINLGTHLVFAIAAAIVILPTICIRNLSLLSYLSAGGVVVSVLVAICLLWVGAVDGVGFHPGGTALEIANFPVAIGIYGFCFSGHTLFPNIYSSMKKPEQFPVVLIVSFFTCLILYAGVAVTGFLMFGSLVNSQFTLNLPHQFMASKIAVWTTVINPFSKYALMMTPVALGIEELMPRRQGRSHFMLLLIPRMTLVISTLVVALTVPFFGFVMAFLGSFFTMLVTFIFPCACYLSIMRGSISLPQVVTCSVIMMVGFVCACVGSYTAIMKIADKV</sequence>
<feature type="transmembrane region" description="Helical" evidence="9">
    <location>
        <begin position="415"/>
        <end position="439"/>
    </location>
</feature>
<dbReference type="Pfam" id="PF01490">
    <property type="entry name" value="Aa_trans"/>
    <property type="match status" value="1"/>
</dbReference>
<dbReference type="GO" id="GO:0006865">
    <property type="term" value="P:amino acid transport"/>
    <property type="evidence" value="ECO:0007669"/>
    <property type="project" value="UniProtKB-KW"/>
</dbReference>
<evidence type="ECO:0000256" key="9">
    <source>
        <dbReference type="SAM" id="Phobius"/>
    </source>
</evidence>
<organism evidence="11 12">
    <name type="scientific">Acorus gramineus</name>
    <name type="common">Dwarf sweet flag</name>
    <dbReference type="NCBI Taxonomy" id="55184"/>
    <lineage>
        <taxon>Eukaryota</taxon>
        <taxon>Viridiplantae</taxon>
        <taxon>Streptophyta</taxon>
        <taxon>Embryophyta</taxon>
        <taxon>Tracheophyta</taxon>
        <taxon>Spermatophyta</taxon>
        <taxon>Magnoliopsida</taxon>
        <taxon>Liliopsida</taxon>
        <taxon>Acoraceae</taxon>
        <taxon>Acorus</taxon>
    </lineage>
</organism>
<evidence type="ECO:0000256" key="4">
    <source>
        <dbReference type="ARBA" id="ARBA00022970"/>
    </source>
</evidence>
<evidence type="ECO:0000256" key="8">
    <source>
        <dbReference type="SAM" id="MobiDB-lite"/>
    </source>
</evidence>
<feature type="transmembrane region" description="Helical" evidence="9">
    <location>
        <begin position="184"/>
        <end position="203"/>
    </location>
</feature>
<keyword evidence="3 9" id="KW-0812">Transmembrane</keyword>
<evidence type="ECO:0000313" key="12">
    <source>
        <dbReference type="Proteomes" id="UP001179952"/>
    </source>
</evidence>
<reference evidence="11" key="2">
    <citation type="submission" date="2023-06" db="EMBL/GenBank/DDBJ databases">
        <authorList>
            <person name="Ma L."/>
            <person name="Liu K.-W."/>
            <person name="Li Z."/>
            <person name="Hsiao Y.-Y."/>
            <person name="Qi Y."/>
            <person name="Fu T."/>
            <person name="Tang G."/>
            <person name="Zhang D."/>
            <person name="Sun W.-H."/>
            <person name="Liu D.-K."/>
            <person name="Li Y."/>
            <person name="Chen G.-Z."/>
            <person name="Liu X.-D."/>
            <person name="Liao X.-Y."/>
            <person name="Jiang Y.-T."/>
            <person name="Yu X."/>
            <person name="Hao Y."/>
            <person name="Huang J."/>
            <person name="Zhao X.-W."/>
            <person name="Ke S."/>
            <person name="Chen Y.-Y."/>
            <person name="Wu W.-L."/>
            <person name="Hsu J.-L."/>
            <person name="Lin Y.-F."/>
            <person name="Huang M.-D."/>
            <person name="Li C.-Y."/>
            <person name="Huang L."/>
            <person name="Wang Z.-W."/>
            <person name="Zhao X."/>
            <person name="Zhong W.-Y."/>
            <person name="Peng D.-H."/>
            <person name="Ahmad S."/>
            <person name="Lan S."/>
            <person name="Zhang J.-S."/>
            <person name="Tsai W.-C."/>
            <person name="Van De Peer Y."/>
            <person name="Liu Z.-J."/>
        </authorList>
    </citation>
    <scope>NUCLEOTIDE SEQUENCE</scope>
    <source>
        <strain evidence="11">SCP</strain>
        <tissue evidence="11">Leaves</tissue>
    </source>
</reference>
<evidence type="ECO:0000256" key="5">
    <source>
        <dbReference type="ARBA" id="ARBA00022989"/>
    </source>
</evidence>
<keyword evidence="4" id="KW-0029">Amino-acid transport</keyword>
<feature type="transmembrane region" description="Helical" evidence="9">
    <location>
        <begin position="271"/>
        <end position="289"/>
    </location>
</feature>
<accession>A0AAV9AKP3</accession>
<dbReference type="Proteomes" id="UP001179952">
    <property type="component" value="Unassembled WGS sequence"/>
</dbReference>
<gene>
    <name evidence="11" type="ORF">QJS04_geneDACA011314</name>
</gene>
<feature type="transmembrane region" description="Helical" evidence="9">
    <location>
        <begin position="451"/>
        <end position="473"/>
    </location>
</feature>
<feature type="transmembrane region" description="Helical" evidence="9">
    <location>
        <begin position="513"/>
        <end position="535"/>
    </location>
</feature>
<comment type="similarity">
    <text evidence="7">Belongs to the amino acid/polyamine transporter 2 family. Amino acid/auxin permease (AAAP) (TC 2.A.18.5) subfamily.</text>
</comment>
<feature type="region of interest" description="Disordered" evidence="8">
    <location>
        <begin position="1"/>
        <end position="50"/>
    </location>
</feature>
<feature type="domain" description="Amino acid transporter transmembrane" evidence="10">
    <location>
        <begin position="153"/>
        <end position="535"/>
    </location>
</feature>
<keyword evidence="2" id="KW-0813">Transport</keyword>
<reference evidence="11" key="1">
    <citation type="journal article" date="2023" name="Nat. Commun.">
        <title>Diploid and tetraploid genomes of Acorus and the evolution of monocots.</title>
        <authorList>
            <person name="Ma L."/>
            <person name="Liu K.W."/>
            <person name="Li Z."/>
            <person name="Hsiao Y.Y."/>
            <person name="Qi Y."/>
            <person name="Fu T."/>
            <person name="Tang G.D."/>
            <person name="Zhang D."/>
            <person name="Sun W.H."/>
            <person name="Liu D.K."/>
            <person name="Li Y."/>
            <person name="Chen G.Z."/>
            <person name="Liu X.D."/>
            <person name="Liao X.Y."/>
            <person name="Jiang Y.T."/>
            <person name="Yu X."/>
            <person name="Hao Y."/>
            <person name="Huang J."/>
            <person name="Zhao X.W."/>
            <person name="Ke S."/>
            <person name="Chen Y.Y."/>
            <person name="Wu W.L."/>
            <person name="Hsu J.L."/>
            <person name="Lin Y.F."/>
            <person name="Huang M.D."/>
            <person name="Li C.Y."/>
            <person name="Huang L."/>
            <person name="Wang Z.W."/>
            <person name="Zhao X."/>
            <person name="Zhong W.Y."/>
            <person name="Peng D.H."/>
            <person name="Ahmad S."/>
            <person name="Lan S."/>
            <person name="Zhang J.S."/>
            <person name="Tsai W.C."/>
            <person name="Van de Peer Y."/>
            <person name="Liu Z.J."/>
        </authorList>
    </citation>
    <scope>NUCLEOTIDE SEQUENCE</scope>
    <source>
        <strain evidence="11">SCP</strain>
    </source>
</reference>
<evidence type="ECO:0000256" key="3">
    <source>
        <dbReference type="ARBA" id="ARBA00022692"/>
    </source>
</evidence>
<proteinExistence type="inferred from homology"/>
<feature type="transmembrane region" description="Helical" evidence="9">
    <location>
        <begin position="230"/>
        <end position="251"/>
    </location>
</feature>
<keyword evidence="5 9" id="KW-1133">Transmembrane helix</keyword>
<feature type="compositionally biased region" description="Low complexity" evidence="8">
    <location>
        <begin position="36"/>
        <end position="46"/>
    </location>
</feature>
<keyword evidence="6 9" id="KW-0472">Membrane</keyword>
<comment type="subcellular location">
    <subcellularLocation>
        <location evidence="1">Membrane</location>
        <topology evidence="1">Multi-pass membrane protein</topology>
    </subcellularLocation>
</comment>
<evidence type="ECO:0000256" key="6">
    <source>
        <dbReference type="ARBA" id="ARBA00023136"/>
    </source>
</evidence>
<feature type="transmembrane region" description="Helical" evidence="9">
    <location>
        <begin position="338"/>
        <end position="358"/>
    </location>
</feature>
<name>A0AAV9AKP3_ACOGR</name>
<feature type="transmembrane region" description="Helical" evidence="9">
    <location>
        <begin position="479"/>
        <end position="501"/>
    </location>
</feature>